<dbReference type="GO" id="GO:0003677">
    <property type="term" value="F:DNA binding"/>
    <property type="evidence" value="ECO:0007669"/>
    <property type="project" value="InterPro"/>
</dbReference>
<dbReference type="SUPFAM" id="SSF46894">
    <property type="entry name" value="C-terminal effector domain of the bipartite response regulators"/>
    <property type="match status" value="1"/>
</dbReference>
<accession>A0A365H8R4</accession>
<dbReference type="PANTHER" id="PTHR16305:SF35">
    <property type="entry name" value="TRANSCRIPTIONAL ACTIVATOR DOMAIN"/>
    <property type="match status" value="1"/>
</dbReference>
<dbReference type="InterPro" id="IPR041664">
    <property type="entry name" value="AAA_16"/>
</dbReference>
<protein>
    <submittedName>
        <fullName evidence="4">Helix-turn-helix transcriptional regulator</fullName>
    </submittedName>
</protein>
<keyword evidence="2" id="KW-0067">ATP-binding</keyword>
<dbReference type="Gene3D" id="1.25.40.10">
    <property type="entry name" value="Tetratricopeptide repeat domain"/>
    <property type="match status" value="2"/>
</dbReference>
<dbReference type="OrthoDB" id="5476461at2"/>
<dbReference type="PANTHER" id="PTHR16305">
    <property type="entry name" value="TESTICULAR SOLUBLE ADENYLYL CYCLASE"/>
    <property type="match status" value="1"/>
</dbReference>
<dbReference type="GO" id="GO:0005737">
    <property type="term" value="C:cytoplasm"/>
    <property type="evidence" value="ECO:0007669"/>
    <property type="project" value="TreeGrafter"/>
</dbReference>
<organism evidence="4 5">
    <name type="scientific">Actinomadura craniellae</name>
    <dbReference type="NCBI Taxonomy" id="2231787"/>
    <lineage>
        <taxon>Bacteria</taxon>
        <taxon>Bacillati</taxon>
        <taxon>Actinomycetota</taxon>
        <taxon>Actinomycetes</taxon>
        <taxon>Streptosporangiales</taxon>
        <taxon>Thermomonosporaceae</taxon>
        <taxon>Actinomadura</taxon>
    </lineage>
</organism>
<dbReference type="Gene3D" id="3.40.50.300">
    <property type="entry name" value="P-loop containing nucleotide triphosphate hydrolases"/>
    <property type="match status" value="1"/>
</dbReference>
<dbReference type="EMBL" id="QLYX01000003">
    <property type="protein sequence ID" value="RAY15520.1"/>
    <property type="molecule type" value="Genomic_DNA"/>
</dbReference>
<dbReference type="InterPro" id="IPR011990">
    <property type="entry name" value="TPR-like_helical_dom_sf"/>
</dbReference>
<keyword evidence="1" id="KW-0547">Nucleotide-binding</keyword>
<dbReference type="PRINTS" id="PR00038">
    <property type="entry name" value="HTHLUXR"/>
</dbReference>
<dbReference type="GO" id="GO:0006355">
    <property type="term" value="P:regulation of DNA-templated transcription"/>
    <property type="evidence" value="ECO:0007669"/>
    <property type="project" value="InterPro"/>
</dbReference>
<dbReference type="PROSITE" id="PS00622">
    <property type="entry name" value="HTH_LUXR_1"/>
    <property type="match status" value="1"/>
</dbReference>
<name>A0A365H8R4_9ACTN</name>
<dbReference type="AlphaFoldDB" id="A0A365H8R4"/>
<evidence type="ECO:0000313" key="4">
    <source>
        <dbReference type="EMBL" id="RAY15520.1"/>
    </source>
</evidence>
<dbReference type="Pfam" id="PF00196">
    <property type="entry name" value="GerE"/>
    <property type="match status" value="1"/>
</dbReference>
<dbReference type="InterPro" id="IPR036388">
    <property type="entry name" value="WH-like_DNA-bd_sf"/>
</dbReference>
<dbReference type="Pfam" id="PF13191">
    <property type="entry name" value="AAA_16"/>
    <property type="match status" value="1"/>
</dbReference>
<gene>
    <name evidence="4" type="ORF">DPM19_06865</name>
</gene>
<evidence type="ECO:0000313" key="5">
    <source>
        <dbReference type="Proteomes" id="UP000251891"/>
    </source>
</evidence>
<dbReference type="SMART" id="SM00421">
    <property type="entry name" value="HTH_LUXR"/>
    <property type="match status" value="1"/>
</dbReference>
<dbReference type="Proteomes" id="UP000251891">
    <property type="component" value="Unassembled WGS sequence"/>
</dbReference>
<keyword evidence="5" id="KW-1185">Reference proteome</keyword>
<dbReference type="SUPFAM" id="SSF52540">
    <property type="entry name" value="P-loop containing nucleoside triphosphate hydrolases"/>
    <property type="match status" value="1"/>
</dbReference>
<evidence type="ECO:0000256" key="1">
    <source>
        <dbReference type="ARBA" id="ARBA00022741"/>
    </source>
</evidence>
<dbReference type="GO" id="GO:0005524">
    <property type="term" value="F:ATP binding"/>
    <property type="evidence" value="ECO:0007669"/>
    <property type="project" value="UniProtKB-KW"/>
</dbReference>
<feature type="domain" description="HTH luxR-type" evidence="3">
    <location>
        <begin position="877"/>
        <end position="942"/>
    </location>
</feature>
<reference evidence="4 5" key="1">
    <citation type="submission" date="2018-06" db="EMBL/GenBank/DDBJ databases">
        <title>Actinomadura craniellae sp. nov. isolated from marine sponge Craniella sp.</title>
        <authorList>
            <person name="Li L."/>
            <person name="Xu Q.H."/>
            <person name="Lin H.W."/>
            <person name="Lu Y.H."/>
        </authorList>
    </citation>
    <scope>NUCLEOTIDE SEQUENCE [LARGE SCALE GENOMIC DNA]</scope>
    <source>
        <strain evidence="4 5">LHW63021</strain>
    </source>
</reference>
<evidence type="ECO:0000259" key="3">
    <source>
        <dbReference type="PROSITE" id="PS50043"/>
    </source>
</evidence>
<dbReference type="SUPFAM" id="SSF48452">
    <property type="entry name" value="TPR-like"/>
    <property type="match status" value="1"/>
</dbReference>
<dbReference type="GO" id="GO:0004016">
    <property type="term" value="F:adenylate cyclase activity"/>
    <property type="evidence" value="ECO:0007669"/>
    <property type="project" value="TreeGrafter"/>
</dbReference>
<dbReference type="Gene3D" id="1.10.10.10">
    <property type="entry name" value="Winged helix-like DNA-binding domain superfamily/Winged helix DNA-binding domain"/>
    <property type="match status" value="1"/>
</dbReference>
<dbReference type="CDD" id="cd06170">
    <property type="entry name" value="LuxR_C_like"/>
    <property type="match status" value="1"/>
</dbReference>
<dbReference type="PROSITE" id="PS50043">
    <property type="entry name" value="HTH_LUXR_2"/>
    <property type="match status" value="1"/>
</dbReference>
<dbReference type="InterPro" id="IPR027417">
    <property type="entry name" value="P-loop_NTPase"/>
</dbReference>
<proteinExistence type="predicted"/>
<dbReference type="InterPro" id="IPR000792">
    <property type="entry name" value="Tscrpt_reg_LuxR_C"/>
</dbReference>
<dbReference type="InterPro" id="IPR016032">
    <property type="entry name" value="Sig_transdc_resp-reg_C-effctor"/>
</dbReference>
<comment type="caution">
    <text evidence="4">The sequence shown here is derived from an EMBL/GenBank/DDBJ whole genome shotgun (WGS) entry which is preliminary data.</text>
</comment>
<evidence type="ECO:0000256" key="2">
    <source>
        <dbReference type="ARBA" id="ARBA00022840"/>
    </source>
</evidence>
<dbReference type="RefSeq" id="WP_111863984.1">
    <property type="nucleotide sequence ID" value="NZ_QLYX01000003.1"/>
</dbReference>
<sequence length="948" mass="101281">MSTLVGRSADLSLLAQALADAPGAVLLGGEAGVGKTRLIREFGTRADGARVLVGGCVELGSDGGLPFAPFTAVLRRLVRELGTDGVTALLPGPATGLARLLPEFGDPGTNTAEDRARLFELVLTLLERLAEDGPLALVIEDAHWADRSTHDLLAFLVRNLDGPRPVLLVVTYRTDELYRGHRLRTLLAELDRIDRVRRRELGRLTRTEVADLVRELTGTTPEADQLDRVYRRSEGNPLFVESLVDCDGGIARELPESLRDLLLAAVRRLPEETQDLLRTASTGDTRLDHGLLAAVTGLDDATLTRSLRPAVEANVLTVDGDGYVFRHALIREAVHRDLLPGEHTRLHTRFAEALTADPALVPRGRAAAELALHWHSAHNTTWALISAWQAATEAFAATAHAEALNMLSRVLELWDLVPDAAERIGAGHVEVQERAVAAADLSGEHERGIKLATAALREVERLPDADRWRARLLEQRGRMAASLGRYQEGVTDLEAAVRGTPAEPASAERATVLVALARGLLKVSDFAAGRAAAEEAVAVARQAGDAEAEAEARCALLCSIDSSHDPAALLAEADRIEEVARRAGTYSPLLRVYVTRSHILEGTGRHSAAAEVARAGIALAGEYGLGRTMGTSLAINQAEPLVSLGRWDEATTVLRQALDQDPPRSQQALLWQLAGEVATARGELGQAAAALAAAEPAVLGQSPPYYEHLLPVLRLTAALRWAEGDRAAALAAIEPMLADFDSPDRERYLWPGLVEGARICAGSGDRAAFAAIEARAKSLQVLDPVQEAHRLTFTALAAEIHGRPDPAAWDAAAAAWEVLEQLYPLARALADGAAAALPGDRAGAAERLRRAAEVARQLGARPLGERIAELSRRARPGSGTPLGLTPRELEVLRLVAEGRANREIAAALFISAKTVSVHVSNMLAKLGVASRGEAAATAHRLRLFDPAP</sequence>